<evidence type="ECO:0000313" key="3">
    <source>
        <dbReference type="Proteomes" id="UP001610446"/>
    </source>
</evidence>
<dbReference type="Gene3D" id="1.10.287.1060">
    <property type="entry name" value="ESAT-6-like"/>
    <property type="match status" value="1"/>
</dbReference>
<dbReference type="SUPFAM" id="SSF140453">
    <property type="entry name" value="EsxAB dimer-like"/>
    <property type="match status" value="1"/>
</dbReference>
<evidence type="ECO:0000313" key="2">
    <source>
        <dbReference type="EMBL" id="KAL2841048.1"/>
    </source>
</evidence>
<keyword evidence="3" id="KW-1185">Reference proteome</keyword>
<feature type="chain" id="PRO_5046577905" evidence="1">
    <location>
        <begin position="19"/>
        <end position="126"/>
    </location>
</feature>
<sequence>MYFSKLIPAALFAALATAAPAPQSVSVDYAQIQAFSQNLQGICSNIDSSLSSASGDFNNLIGGFQGSASQSLQQLWSQVGDSNKQLQQACAQIISGLNGASESYQQSESDNAATFTGALAGLAGKA</sequence>
<dbReference type="InterPro" id="IPR036689">
    <property type="entry name" value="ESAT-6-like_sf"/>
</dbReference>
<organism evidence="2 3">
    <name type="scientific">Aspergillus pseudoustus</name>
    <dbReference type="NCBI Taxonomy" id="1810923"/>
    <lineage>
        <taxon>Eukaryota</taxon>
        <taxon>Fungi</taxon>
        <taxon>Dikarya</taxon>
        <taxon>Ascomycota</taxon>
        <taxon>Pezizomycotina</taxon>
        <taxon>Eurotiomycetes</taxon>
        <taxon>Eurotiomycetidae</taxon>
        <taxon>Eurotiales</taxon>
        <taxon>Aspergillaceae</taxon>
        <taxon>Aspergillus</taxon>
        <taxon>Aspergillus subgen. Nidulantes</taxon>
    </lineage>
</organism>
<gene>
    <name evidence="2" type="ORF">BJY01DRAFT_217955</name>
</gene>
<dbReference type="InterPro" id="IPR010310">
    <property type="entry name" value="T7SS_ESAT-6-like"/>
</dbReference>
<protein>
    <submittedName>
        <fullName evidence="2">Uncharacterized protein</fullName>
    </submittedName>
</protein>
<name>A0ABR4JPZ2_9EURO</name>
<dbReference type="EMBL" id="JBFXLU010000114">
    <property type="protein sequence ID" value="KAL2841048.1"/>
    <property type="molecule type" value="Genomic_DNA"/>
</dbReference>
<proteinExistence type="predicted"/>
<evidence type="ECO:0000256" key="1">
    <source>
        <dbReference type="SAM" id="SignalP"/>
    </source>
</evidence>
<reference evidence="2 3" key="1">
    <citation type="submission" date="2024-07" db="EMBL/GenBank/DDBJ databases">
        <title>Section-level genome sequencing and comparative genomics of Aspergillus sections Usti and Cavernicolus.</title>
        <authorList>
            <consortium name="Lawrence Berkeley National Laboratory"/>
            <person name="Nybo J.L."/>
            <person name="Vesth T.C."/>
            <person name="Theobald S."/>
            <person name="Frisvad J.C."/>
            <person name="Larsen T.O."/>
            <person name="Kjaerboelling I."/>
            <person name="Rothschild-Mancinelli K."/>
            <person name="Lyhne E.K."/>
            <person name="Kogle M.E."/>
            <person name="Barry K."/>
            <person name="Clum A."/>
            <person name="Na H."/>
            <person name="Ledsgaard L."/>
            <person name="Lin J."/>
            <person name="Lipzen A."/>
            <person name="Kuo A."/>
            <person name="Riley R."/>
            <person name="Mondo S."/>
            <person name="Labutti K."/>
            <person name="Haridas S."/>
            <person name="Pangalinan J."/>
            <person name="Salamov A.A."/>
            <person name="Simmons B.A."/>
            <person name="Magnuson J.K."/>
            <person name="Chen J."/>
            <person name="Drula E."/>
            <person name="Henrissat B."/>
            <person name="Wiebenga A."/>
            <person name="Lubbers R.J."/>
            <person name="Gomes A.C."/>
            <person name="Makela M.R."/>
            <person name="Stajich J."/>
            <person name="Grigoriev I.V."/>
            <person name="Mortensen U.H."/>
            <person name="De Vries R.P."/>
            <person name="Baker S.E."/>
            <person name="Andersen M.R."/>
        </authorList>
    </citation>
    <scope>NUCLEOTIDE SEQUENCE [LARGE SCALE GENOMIC DNA]</scope>
    <source>
        <strain evidence="2 3">CBS 123904</strain>
    </source>
</reference>
<feature type="signal peptide" evidence="1">
    <location>
        <begin position="1"/>
        <end position="18"/>
    </location>
</feature>
<dbReference type="Pfam" id="PF06013">
    <property type="entry name" value="WXG100"/>
    <property type="match status" value="1"/>
</dbReference>
<comment type="caution">
    <text evidence="2">The sequence shown here is derived from an EMBL/GenBank/DDBJ whole genome shotgun (WGS) entry which is preliminary data.</text>
</comment>
<keyword evidence="1" id="KW-0732">Signal</keyword>
<dbReference type="Proteomes" id="UP001610446">
    <property type="component" value="Unassembled WGS sequence"/>
</dbReference>
<accession>A0ABR4JPZ2</accession>